<evidence type="ECO:0000256" key="3">
    <source>
        <dbReference type="ARBA" id="ARBA00023125"/>
    </source>
</evidence>
<feature type="domain" description="DNA mismatch repair proteins mutS family" evidence="4">
    <location>
        <begin position="58"/>
        <end position="74"/>
    </location>
</feature>
<sequence length="99" mass="10600">MGQAGLPIPVEEESKMGIFLQKYLRISGMNNRLNKSLSTFSSHMTNIVSVLKKVDHQSLVLFDELGAGTDPQEGAALAIAILDSLGAKRSLCDGNNPLS</sequence>
<keyword evidence="1" id="KW-0547">Nucleotide-binding</keyword>
<dbReference type="GO" id="GO:0005524">
    <property type="term" value="F:ATP binding"/>
    <property type="evidence" value="ECO:0007669"/>
    <property type="project" value="UniProtKB-KW"/>
</dbReference>
<dbReference type="InterPro" id="IPR045076">
    <property type="entry name" value="MutS"/>
</dbReference>
<dbReference type="PROSITE" id="PS00486">
    <property type="entry name" value="DNA_MISMATCH_REPAIR_2"/>
    <property type="match status" value="1"/>
</dbReference>
<dbReference type="EMBL" id="CP068242">
    <property type="protein sequence ID" value="QQV79552.1"/>
    <property type="molecule type" value="Genomic_DNA"/>
</dbReference>
<dbReference type="PANTHER" id="PTHR11361">
    <property type="entry name" value="DNA MISMATCH REPAIR PROTEIN MUTS FAMILY MEMBER"/>
    <property type="match status" value="1"/>
</dbReference>
<dbReference type="Gene3D" id="3.40.50.300">
    <property type="entry name" value="P-loop containing nucleotide triphosphate hydrolases"/>
    <property type="match status" value="1"/>
</dbReference>
<dbReference type="InterPro" id="IPR000432">
    <property type="entry name" value="DNA_mismatch_repair_MutS_C"/>
</dbReference>
<evidence type="ECO:0000313" key="5">
    <source>
        <dbReference type="EMBL" id="QQV79552.1"/>
    </source>
</evidence>
<reference evidence="5" key="1">
    <citation type="submission" date="2021-01" db="EMBL/GenBank/DDBJ databases">
        <title>Enterococcus.</title>
        <authorList>
            <person name="Du X."/>
            <person name="Wang N."/>
        </authorList>
    </citation>
    <scope>NUCLEOTIDE SEQUENCE [LARGE SCALE GENOMIC DNA]</scope>
    <source>
        <strain evidence="5">T90-2</strain>
    </source>
</reference>
<keyword evidence="2" id="KW-0067">ATP-binding</keyword>
<keyword evidence="3" id="KW-0238">DNA-binding</keyword>
<dbReference type="SUPFAM" id="SSF52540">
    <property type="entry name" value="P-loop containing nucleoside triphosphate hydrolases"/>
    <property type="match status" value="1"/>
</dbReference>
<organism evidence="5">
    <name type="scientific">Enterococcus faecalis</name>
    <name type="common">Streptococcus faecalis</name>
    <dbReference type="NCBI Taxonomy" id="1351"/>
    <lineage>
        <taxon>Bacteria</taxon>
        <taxon>Bacillati</taxon>
        <taxon>Bacillota</taxon>
        <taxon>Bacilli</taxon>
        <taxon>Lactobacillales</taxon>
        <taxon>Enterococcaceae</taxon>
        <taxon>Enterococcus</taxon>
    </lineage>
</organism>
<dbReference type="GO" id="GO:0006298">
    <property type="term" value="P:mismatch repair"/>
    <property type="evidence" value="ECO:0007669"/>
    <property type="project" value="InterPro"/>
</dbReference>
<evidence type="ECO:0000259" key="4">
    <source>
        <dbReference type="PROSITE" id="PS00486"/>
    </source>
</evidence>
<proteinExistence type="predicted"/>
<dbReference type="GO" id="GO:0140664">
    <property type="term" value="F:ATP-dependent DNA damage sensor activity"/>
    <property type="evidence" value="ECO:0007669"/>
    <property type="project" value="InterPro"/>
</dbReference>
<protein>
    <recommendedName>
        <fullName evidence="4">DNA mismatch repair proteins mutS family domain-containing protein</fullName>
    </recommendedName>
</protein>
<accession>A0A974NZK8</accession>
<gene>
    <name evidence="5" type="ORF">JG559_11470</name>
</gene>
<dbReference type="PANTHER" id="PTHR11361:SF14">
    <property type="entry name" value="DNA MISMATCH REPAIR PROTEIN MUTS, TYPE 2"/>
    <property type="match status" value="1"/>
</dbReference>
<evidence type="ECO:0000256" key="2">
    <source>
        <dbReference type="ARBA" id="ARBA00022840"/>
    </source>
</evidence>
<evidence type="ECO:0000256" key="1">
    <source>
        <dbReference type="ARBA" id="ARBA00022741"/>
    </source>
</evidence>
<dbReference type="SMART" id="SM00534">
    <property type="entry name" value="MUTSac"/>
    <property type="match status" value="1"/>
</dbReference>
<dbReference type="InterPro" id="IPR027417">
    <property type="entry name" value="P-loop_NTPase"/>
</dbReference>
<dbReference type="Pfam" id="PF00488">
    <property type="entry name" value="MutS_V"/>
    <property type="match status" value="1"/>
</dbReference>
<name>A0A974NZK8_ENTFL</name>
<dbReference type="AlphaFoldDB" id="A0A974NZK8"/>
<dbReference type="GO" id="GO:0030983">
    <property type="term" value="F:mismatched DNA binding"/>
    <property type="evidence" value="ECO:0007669"/>
    <property type="project" value="InterPro"/>
</dbReference>